<dbReference type="SMART" id="SM00867">
    <property type="entry name" value="YceI"/>
    <property type="match status" value="1"/>
</dbReference>
<proteinExistence type="predicted"/>
<accession>A0ABS6V4W5</accession>
<keyword evidence="1" id="KW-0732">Signal</keyword>
<dbReference type="Proteomes" id="UP000698028">
    <property type="component" value="Unassembled WGS sequence"/>
</dbReference>
<protein>
    <submittedName>
        <fullName evidence="3">YceI family protein</fullName>
    </submittedName>
</protein>
<dbReference type="PANTHER" id="PTHR34406:SF1">
    <property type="entry name" value="PROTEIN YCEI"/>
    <property type="match status" value="1"/>
</dbReference>
<evidence type="ECO:0000259" key="2">
    <source>
        <dbReference type="SMART" id="SM00867"/>
    </source>
</evidence>
<keyword evidence="4" id="KW-1185">Reference proteome</keyword>
<feature type="chain" id="PRO_5045600450" evidence="1">
    <location>
        <begin position="20"/>
        <end position="211"/>
    </location>
</feature>
<dbReference type="PANTHER" id="PTHR34406">
    <property type="entry name" value="PROTEIN YCEI"/>
    <property type="match status" value="1"/>
</dbReference>
<dbReference type="InterPro" id="IPR007372">
    <property type="entry name" value="Lipid/polyisoprenoid-bd_YceI"/>
</dbReference>
<feature type="domain" description="Lipid/polyisoprenoid-binding YceI-like" evidence="2">
    <location>
        <begin position="38"/>
        <end position="208"/>
    </location>
</feature>
<organism evidence="3 4">
    <name type="scientific">Sphingomicrobium clamense</name>
    <dbReference type="NCBI Taxonomy" id="2851013"/>
    <lineage>
        <taxon>Bacteria</taxon>
        <taxon>Pseudomonadati</taxon>
        <taxon>Pseudomonadota</taxon>
        <taxon>Alphaproteobacteria</taxon>
        <taxon>Sphingomonadales</taxon>
        <taxon>Sphingomonadaceae</taxon>
        <taxon>Sphingomicrobium</taxon>
    </lineage>
</organism>
<evidence type="ECO:0000256" key="1">
    <source>
        <dbReference type="SAM" id="SignalP"/>
    </source>
</evidence>
<gene>
    <name evidence="3" type="ORF">KTQ36_04690</name>
</gene>
<dbReference type="RefSeq" id="WP_218632570.1">
    <property type="nucleotide sequence ID" value="NZ_JAHVAH010000001.1"/>
</dbReference>
<evidence type="ECO:0000313" key="3">
    <source>
        <dbReference type="EMBL" id="MBW0144591.1"/>
    </source>
</evidence>
<feature type="signal peptide" evidence="1">
    <location>
        <begin position="1"/>
        <end position="19"/>
    </location>
</feature>
<name>A0ABS6V4W5_9SPHN</name>
<evidence type="ECO:0000313" key="4">
    <source>
        <dbReference type="Proteomes" id="UP000698028"/>
    </source>
</evidence>
<comment type="caution">
    <text evidence="3">The sequence shown here is derived from an EMBL/GenBank/DDBJ whole genome shotgun (WGS) entry which is preliminary data.</text>
</comment>
<sequence>MIRIALAATALALSFPAASQEATEMPGVADPTRVTAGTYAADPAHTLVGWEVSHFGFNPYFGSLGDVEGTLTIDPADLESAKVDVSLPITSLSLVSADLREHLLRPGKDGGDPDFFGPEPGEARFVSTRVVQRSDTQAYIYGDLTMNGATNPIAIAATFSGAGTNPMNQAETIGFTGVAVIKRSEYGVSAFIPVISDEVKLTISAAFEKQE</sequence>
<dbReference type="Pfam" id="PF04264">
    <property type="entry name" value="YceI"/>
    <property type="match status" value="1"/>
</dbReference>
<reference evidence="3 4" key="1">
    <citation type="submission" date="2021-07" db="EMBL/GenBank/DDBJ databases">
        <title>The draft genome sequence of Sphingomicrobium sp. B8.</title>
        <authorList>
            <person name="Mu L."/>
        </authorList>
    </citation>
    <scope>NUCLEOTIDE SEQUENCE [LARGE SCALE GENOMIC DNA]</scope>
    <source>
        <strain evidence="3 4">B8</strain>
    </source>
</reference>
<dbReference type="EMBL" id="JAHVAH010000001">
    <property type="protein sequence ID" value="MBW0144591.1"/>
    <property type="molecule type" value="Genomic_DNA"/>
</dbReference>